<dbReference type="OrthoDB" id="1215078at2759"/>
<dbReference type="PANTHER" id="PTHR47723:SF20">
    <property type="entry name" value="RNASE H TYPE-1 DOMAIN-CONTAINING PROTEIN"/>
    <property type="match status" value="1"/>
</dbReference>
<evidence type="ECO:0000313" key="3">
    <source>
        <dbReference type="RefSeq" id="XP_021844682.1"/>
    </source>
</evidence>
<evidence type="ECO:0000259" key="1">
    <source>
        <dbReference type="Pfam" id="PF13456"/>
    </source>
</evidence>
<evidence type="ECO:0000313" key="2">
    <source>
        <dbReference type="Proteomes" id="UP000813463"/>
    </source>
</evidence>
<reference evidence="2" key="1">
    <citation type="journal article" date="2021" name="Nat. Commun.">
        <title>Genomic analyses provide insights into spinach domestication and the genetic basis of agronomic traits.</title>
        <authorList>
            <person name="Cai X."/>
            <person name="Sun X."/>
            <person name="Xu C."/>
            <person name="Sun H."/>
            <person name="Wang X."/>
            <person name="Ge C."/>
            <person name="Zhang Z."/>
            <person name="Wang Q."/>
            <person name="Fei Z."/>
            <person name="Jiao C."/>
            <person name="Wang Q."/>
        </authorList>
    </citation>
    <scope>NUCLEOTIDE SEQUENCE [LARGE SCALE GENOMIC DNA]</scope>
    <source>
        <strain evidence="2">cv. Varoflay</strain>
    </source>
</reference>
<dbReference type="KEGG" id="soe:110784531"/>
<dbReference type="CDD" id="cd06222">
    <property type="entry name" value="RNase_H_like"/>
    <property type="match status" value="1"/>
</dbReference>
<name>A0A9R0I062_SPIOL</name>
<proteinExistence type="predicted"/>
<dbReference type="GO" id="GO:0003676">
    <property type="term" value="F:nucleic acid binding"/>
    <property type="evidence" value="ECO:0007669"/>
    <property type="project" value="InterPro"/>
</dbReference>
<dbReference type="GeneID" id="110784531"/>
<sequence length="114" mass="12734">MDPKEFNFDKLEVETDAKSLVFMLDTSSLNPHPHHELAVLLSDVADLLKRNWSVSFTHIPRSSNMVAHMLAVSVMDMAVGHQSHLMIPPSVKKWYESDLQVSNPVGDCSTSTDV</sequence>
<organism evidence="2 3">
    <name type="scientific">Spinacia oleracea</name>
    <name type="common">Spinach</name>
    <dbReference type="NCBI Taxonomy" id="3562"/>
    <lineage>
        <taxon>Eukaryota</taxon>
        <taxon>Viridiplantae</taxon>
        <taxon>Streptophyta</taxon>
        <taxon>Embryophyta</taxon>
        <taxon>Tracheophyta</taxon>
        <taxon>Spermatophyta</taxon>
        <taxon>Magnoliopsida</taxon>
        <taxon>eudicotyledons</taxon>
        <taxon>Gunneridae</taxon>
        <taxon>Pentapetalae</taxon>
        <taxon>Caryophyllales</taxon>
        <taxon>Chenopodiaceae</taxon>
        <taxon>Chenopodioideae</taxon>
        <taxon>Anserineae</taxon>
        <taxon>Spinacia</taxon>
    </lineage>
</organism>
<gene>
    <name evidence="3" type="primary">LOC110784531</name>
</gene>
<accession>A0A9R0I062</accession>
<dbReference type="PANTHER" id="PTHR47723">
    <property type="entry name" value="OS05G0353850 PROTEIN"/>
    <property type="match status" value="1"/>
</dbReference>
<feature type="domain" description="RNase H type-1" evidence="1">
    <location>
        <begin position="8"/>
        <end position="71"/>
    </location>
</feature>
<dbReference type="InterPro" id="IPR044730">
    <property type="entry name" value="RNase_H-like_dom_plant"/>
</dbReference>
<dbReference type="InterPro" id="IPR002156">
    <property type="entry name" value="RNaseH_domain"/>
</dbReference>
<dbReference type="GO" id="GO:0004523">
    <property type="term" value="F:RNA-DNA hybrid ribonuclease activity"/>
    <property type="evidence" value="ECO:0007669"/>
    <property type="project" value="InterPro"/>
</dbReference>
<protein>
    <recommendedName>
        <fullName evidence="1">RNase H type-1 domain-containing protein</fullName>
    </recommendedName>
</protein>
<dbReference type="AlphaFoldDB" id="A0A9R0I062"/>
<keyword evidence="2" id="KW-1185">Reference proteome</keyword>
<dbReference type="Gene3D" id="3.30.420.10">
    <property type="entry name" value="Ribonuclease H-like superfamily/Ribonuclease H"/>
    <property type="match status" value="1"/>
</dbReference>
<dbReference type="InterPro" id="IPR053151">
    <property type="entry name" value="RNase_H-like"/>
</dbReference>
<dbReference type="Proteomes" id="UP000813463">
    <property type="component" value="Chromosome 4"/>
</dbReference>
<dbReference type="RefSeq" id="XP_021844682.1">
    <property type="nucleotide sequence ID" value="XM_021988990.2"/>
</dbReference>
<reference evidence="3" key="2">
    <citation type="submission" date="2025-08" db="UniProtKB">
        <authorList>
            <consortium name="RefSeq"/>
        </authorList>
    </citation>
    <scope>IDENTIFICATION</scope>
    <source>
        <tissue evidence="3">Leaf</tissue>
    </source>
</reference>
<dbReference type="Pfam" id="PF13456">
    <property type="entry name" value="RVT_3"/>
    <property type="match status" value="1"/>
</dbReference>
<dbReference type="InterPro" id="IPR036397">
    <property type="entry name" value="RNaseH_sf"/>
</dbReference>